<reference evidence="1 2" key="1">
    <citation type="journal article" date="2018" name="Nat. Ecol. Evol.">
        <title>Shark genomes provide insights into elasmobranch evolution and the origin of vertebrates.</title>
        <authorList>
            <person name="Hara Y"/>
            <person name="Yamaguchi K"/>
            <person name="Onimaru K"/>
            <person name="Kadota M"/>
            <person name="Koyanagi M"/>
            <person name="Keeley SD"/>
            <person name="Tatsumi K"/>
            <person name="Tanaka K"/>
            <person name="Motone F"/>
            <person name="Kageyama Y"/>
            <person name="Nozu R"/>
            <person name="Adachi N"/>
            <person name="Nishimura O"/>
            <person name="Nakagawa R"/>
            <person name="Tanegashima C"/>
            <person name="Kiyatake I"/>
            <person name="Matsumoto R"/>
            <person name="Murakumo K"/>
            <person name="Nishida K"/>
            <person name="Terakita A"/>
            <person name="Kuratani S"/>
            <person name="Sato K"/>
            <person name="Hyodo S Kuraku.S."/>
        </authorList>
    </citation>
    <scope>NUCLEOTIDE SEQUENCE [LARGE SCALE GENOMIC DNA]</scope>
</reference>
<name>A0A401U036_CHIPU</name>
<gene>
    <name evidence="1" type="ORF">chiPu_0032270</name>
</gene>
<evidence type="ECO:0000313" key="1">
    <source>
        <dbReference type="EMBL" id="GCC48257.1"/>
    </source>
</evidence>
<proteinExistence type="predicted"/>
<protein>
    <submittedName>
        <fullName evidence="1">Uncharacterized protein</fullName>
    </submittedName>
</protein>
<dbReference type="EMBL" id="BEZZ01231945">
    <property type="protein sequence ID" value="GCC48257.1"/>
    <property type="molecule type" value="Genomic_DNA"/>
</dbReference>
<sequence length="77" mass="7972">MLQLPRGCAPAWQRTSGGAGAFEKAEEGAEPFLMMAAAAAAAAAGLPVKTEQAGQCVRAGGWEINRADGRLSQRLML</sequence>
<evidence type="ECO:0000313" key="2">
    <source>
        <dbReference type="Proteomes" id="UP000287033"/>
    </source>
</evidence>
<comment type="caution">
    <text evidence="1">The sequence shown here is derived from an EMBL/GenBank/DDBJ whole genome shotgun (WGS) entry which is preliminary data.</text>
</comment>
<feature type="non-terminal residue" evidence="1">
    <location>
        <position position="77"/>
    </location>
</feature>
<accession>A0A401U036</accession>
<organism evidence="1 2">
    <name type="scientific">Chiloscyllium punctatum</name>
    <name type="common">Brownbanded bambooshark</name>
    <name type="synonym">Hemiscyllium punctatum</name>
    <dbReference type="NCBI Taxonomy" id="137246"/>
    <lineage>
        <taxon>Eukaryota</taxon>
        <taxon>Metazoa</taxon>
        <taxon>Chordata</taxon>
        <taxon>Craniata</taxon>
        <taxon>Vertebrata</taxon>
        <taxon>Chondrichthyes</taxon>
        <taxon>Elasmobranchii</taxon>
        <taxon>Galeomorphii</taxon>
        <taxon>Galeoidea</taxon>
        <taxon>Orectolobiformes</taxon>
        <taxon>Hemiscylliidae</taxon>
        <taxon>Chiloscyllium</taxon>
    </lineage>
</organism>
<dbReference type="Proteomes" id="UP000287033">
    <property type="component" value="Unassembled WGS sequence"/>
</dbReference>
<keyword evidence="2" id="KW-1185">Reference proteome</keyword>
<dbReference type="AlphaFoldDB" id="A0A401U036"/>